<keyword evidence="6" id="KW-1185">Reference proteome</keyword>
<feature type="compositionally biased region" description="Basic residues" evidence="3">
    <location>
        <begin position="1"/>
        <end position="14"/>
    </location>
</feature>
<evidence type="ECO:0000256" key="2">
    <source>
        <dbReference type="SAM" id="Coils"/>
    </source>
</evidence>
<evidence type="ECO:0000256" key="3">
    <source>
        <dbReference type="SAM" id="MobiDB-lite"/>
    </source>
</evidence>
<dbReference type="InterPro" id="IPR037393">
    <property type="entry name" value="Bud22/SRFB1"/>
</dbReference>
<evidence type="ECO:0000256" key="1">
    <source>
        <dbReference type="ARBA" id="ARBA00023054"/>
    </source>
</evidence>
<name>A0ABD3N9F4_9STRA</name>
<feature type="coiled-coil region" evidence="2">
    <location>
        <begin position="71"/>
        <end position="98"/>
    </location>
</feature>
<feature type="compositionally biased region" description="Acidic residues" evidence="3">
    <location>
        <begin position="125"/>
        <end position="139"/>
    </location>
</feature>
<evidence type="ECO:0000313" key="6">
    <source>
        <dbReference type="Proteomes" id="UP001530400"/>
    </source>
</evidence>
<accession>A0ABD3N9F4</accession>
<feature type="compositionally biased region" description="Basic residues" evidence="3">
    <location>
        <begin position="327"/>
        <end position="341"/>
    </location>
</feature>
<feature type="compositionally biased region" description="Basic residues" evidence="3">
    <location>
        <begin position="281"/>
        <end position="293"/>
    </location>
</feature>
<evidence type="ECO:0000259" key="4">
    <source>
        <dbReference type="Pfam" id="PF09073"/>
    </source>
</evidence>
<gene>
    <name evidence="5" type="ORF">ACHAWO_007519</name>
</gene>
<feature type="region of interest" description="Disordered" evidence="3">
    <location>
        <begin position="194"/>
        <end position="390"/>
    </location>
</feature>
<feature type="domain" description="Bud22" evidence="4">
    <location>
        <begin position="256"/>
        <end position="403"/>
    </location>
</feature>
<protein>
    <recommendedName>
        <fullName evidence="4">Bud22 domain-containing protein</fullName>
    </recommendedName>
</protein>
<feature type="compositionally biased region" description="Basic and acidic residues" evidence="3">
    <location>
        <begin position="312"/>
        <end position="326"/>
    </location>
</feature>
<evidence type="ECO:0000313" key="5">
    <source>
        <dbReference type="EMBL" id="KAL3769320.1"/>
    </source>
</evidence>
<dbReference type="AlphaFoldDB" id="A0ABD3N9F4"/>
<dbReference type="PANTHER" id="PTHR23325">
    <property type="entry name" value="SERUM RESPONSE FACTOR-BINDING"/>
    <property type="match status" value="1"/>
</dbReference>
<dbReference type="Pfam" id="PF09073">
    <property type="entry name" value="BUD22"/>
    <property type="match status" value="1"/>
</dbReference>
<feature type="region of interest" description="Disordered" evidence="3">
    <location>
        <begin position="121"/>
        <end position="152"/>
    </location>
</feature>
<dbReference type="PANTHER" id="PTHR23325:SF1">
    <property type="entry name" value="SERUM RESPONSE FACTOR-BINDING PROTEIN 1"/>
    <property type="match status" value="1"/>
</dbReference>
<proteinExistence type="predicted"/>
<dbReference type="InterPro" id="IPR015158">
    <property type="entry name" value="Bud22_dom"/>
</dbReference>
<feature type="compositionally biased region" description="Acidic residues" evidence="3">
    <location>
        <begin position="257"/>
        <end position="273"/>
    </location>
</feature>
<sequence>MSNKPNSKKSKRPRPTPTEQYHQECKAHYSKLHHVCSKLLHKEGKVVKSFECQKIVRAIKAANDLLVQSENSAEGKELEKAKKKVATLELKLERAKKLELDALVSVALKRLGVCSLDPINSIRGDEEEADPTAADEEEGDKQSAATQKSQEKDQFYTTLIEQMLRHKRLSTAMDQINDKVSEYQSWANHREQVILGGDKSEPKRGKKKKKQQSSSKEQNETLVVAGGTKRRKIDLGGHEGTSGLFIGSLSGQKVDGYSDDDDGDGEGYNDEDHELYNETKKKNRPGQRARKAKAMAIEAKKAGKTWDSSINWREKKEEQNQDYDRGSRRHQVKNDKRRGGKHSNDGSQAAREGSTKPTKAKSQDIATMGKSWKEDGKAHPSWAAAAAQKSQGIVEFKGTKITF</sequence>
<comment type="caution">
    <text evidence="5">The sequence shown here is derived from an EMBL/GenBank/DDBJ whole genome shotgun (WGS) entry which is preliminary data.</text>
</comment>
<organism evidence="5 6">
    <name type="scientific">Cyclotella atomus</name>
    <dbReference type="NCBI Taxonomy" id="382360"/>
    <lineage>
        <taxon>Eukaryota</taxon>
        <taxon>Sar</taxon>
        <taxon>Stramenopiles</taxon>
        <taxon>Ochrophyta</taxon>
        <taxon>Bacillariophyta</taxon>
        <taxon>Coscinodiscophyceae</taxon>
        <taxon>Thalassiosirophycidae</taxon>
        <taxon>Stephanodiscales</taxon>
        <taxon>Stephanodiscaceae</taxon>
        <taxon>Cyclotella</taxon>
    </lineage>
</organism>
<reference evidence="5 6" key="1">
    <citation type="submission" date="2024-10" db="EMBL/GenBank/DDBJ databases">
        <title>Updated reference genomes for cyclostephanoid diatoms.</title>
        <authorList>
            <person name="Roberts W.R."/>
            <person name="Alverson A.J."/>
        </authorList>
    </citation>
    <scope>NUCLEOTIDE SEQUENCE [LARGE SCALE GENOMIC DNA]</scope>
    <source>
        <strain evidence="5 6">AJA010-31</strain>
    </source>
</reference>
<keyword evidence="1 2" id="KW-0175">Coiled coil</keyword>
<dbReference type="Proteomes" id="UP001530400">
    <property type="component" value="Unassembled WGS sequence"/>
</dbReference>
<dbReference type="EMBL" id="JALLPJ020001333">
    <property type="protein sequence ID" value="KAL3769320.1"/>
    <property type="molecule type" value="Genomic_DNA"/>
</dbReference>
<feature type="compositionally biased region" description="Basic and acidic residues" evidence="3">
    <location>
        <begin position="194"/>
        <end position="203"/>
    </location>
</feature>
<feature type="region of interest" description="Disordered" evidence="3">
    <location>
        <begin position="1"/>
        <end position="23"/>
    </location>
</feature>